<evidence type="ECO:0000256" key="2">
    <source>
        <dbReference type="ARBA" id="ARBA00022553"/>
    </source>
</evidence>
<keyword evidence="5 10" id="KW-0812">Transmembrane</keyword>
<dbReference type="RefSeq" id="WP_015279255.1">
    <property type="nucleotide sequence ID" value="NC_019940.1"/>
</dbReference>
<comment type="cofactor">
    <cofactor evidence="10">
        <name>FMN</name>
        <dbReference type="ChEBI" id="CHEBI:58210"/>
    </cofactor>
</comment>
<dbReference type="GO" id="GO:0055085">
    <property type="term" value="P:transmembrane transport"/>
    <property type="evidence" value="ECO:0007669"/>
    <property type="project" value="InterPro"/>
</dbReference>
<dbReference type="GO" id="GO:0022900">
    <property type="term" value="P:electron transport chain"/>
    <property type="evidence" value="ECO:0007669"/>
    <property type="project" value="UniProtKB-UniRule"/>
</dbReference>
<comment type="similarity">
    <text evidence="10">Belongs to the NqrB/RnfD family.</text>
</comment>
<evidence type="ECO:0000256" key="6">
    <source>
        <dbReference type="ARBA" id="ARBA00022967"/>
    </source>
</evidence>
<dbReference type="PANTHER" id="PTHR30578:SF0">
    <property type="entry name" value="ION-TRANSLOCATING OXIDOREDUCTASE COMPLEX SUBUNIT D"/>
    <property type="match status" value="1"/>
</dbReference>
<feature type="transmembrane region" description="Helical" evidence="10">
    <location>
        <begin position="21"/>
        <end position="42"/>
    </location>
</feature>
<dbReference type="AlphaFoldDB" id="L0GUQ9"/>
<feature type="transmembrane region" description="Helical" evidence="10">
    <location>
        <begin position="198"/>
        <end position="219"/>
    </location>
</feature>
<evidence type="ECO:0000256" key="8">
    <source>
        <dbReference type="ARBA" id="ARBA00022989"/>
    </source>
</evidence>
<organism evidence="11 12">
    <name type="scientific">Thioflavicoccus mobilis 8321</name>
    <dbReference type="NCBI Taxonomy" id="765912"/>
    <lineage>
        <taxon>Bacteria</taxon>
        <taxon>Pseudomonadati</taxon>
        <taxon>Pseudomonadota</taxon>
        <taxon>Gammaproteobacteria</taxon>
        <taxon>Chromatiales</taxon>
        <taxon>Chromatiaceae</taxon>
        <taxon>Thioflavicoccus</taxon>
    </lineage>
</organism>
<keyword evidence="4 10" id="KW-0288">FMN</keyword>
<keyword evidence="10" id="KW-0997">Cell inner membrane</keyword>
<evidence type="ECO:0000313" key="11">
    <source>
        <dbReference type="EMBL" id="AGA89105.1"/>
    </source>
</evidence>
<comment type="function">
    <text evidence="10">Part of a membrane-bound complex that couples electron transfer with translocation of ions across the membrane.</text>
</comment>
<feature type="transmembrane region" description="Helical" evidence="10">
    <location>
        <begin position="128"/>
        <end position="148"/>
    </location>
</feature>
<dbReference type="STRING" id="765912.Thimo_0233"/>
<dbReference type="Pfam" id="PF03116">
    <property type="entry name" value="NQR2_RnfD_RnfE"/>
    <property type="match status" value="1"/>
</dbReference>
<reference evidence="11 12" key="1">
    <citation type="submission" date="2011-09" db="EMBL/GenBank/DDBJ databases">
        <title>Complete sequence of chromosome of Thioflavicoccus mobilis 8321.</title>
        <authorList>
            <consortium name="US DOE Joint Genome Institute"/>
            <person name="Lucas S."/>
            <person name="Han J."/>
            <person name="Lapidus A."/>
            <person name="Cheng J.-F."/>
            <person name="Goodwin L."/>
            <person name="Pitluck S."/>
            <person name="Peters L."/>
            <person name="Ovchinnikova G."/>
            <person name="Lu M."/>
            <person name="Detter J.C."/>
            <person name="Han C."/>
            <person name="Tapia R."/>
            <person name="Land M."/>
            <person name="Hauser L."/>
            <person name="Kyrpides N."/>
            <person name="Ivanova N."/>
            <person name="Pagani I."/>
            <person name="Vogl K."/>
            <person name="Liu Z."/>
            <person name="Imhoff J."/>
            <person name="Thiel V."/>
            <person name="Frigaard N.-U."/>
            <person name="Bryant D."/>
            <person name="Woyke T."/>
        </authorList>
    </citation>
    <scope>NUCLEOTIDE SEQUENCE [LARGE SCALE GENOMIC DNA]</scope>
    <source>
        <strain evidence="11 12">8321</strain>
    </source>
</reference>
<name>L0GUQ9_9GAMM</name>
<dbReference type="eggNOG" id="COG4658">
    <property type="taxonomic scope" value="Bacteria"/>
</dbReference>
<keyword evidence="1 10" id="KW-0813">Transport</keyword>
<dbReference type="GO" id="GO:0005886">
    <property type="term" value="C:plasma membrane"/>
    <property type="evidence" value="ECO:0007669"/>
    <property type="project" value="UniProtKB-SubCell"/>
</dbReference>
<comment type="subunit">
    <text evidence="10">The complex is composed of six subunits: RnfA, RnfB, RnfC, RnfD, RnfE and RnfG.</text>
</comment>
<dbReference type="PATRIC" id="fig|765912.4.peg.232"/>
<evidence type="ECO:0000256" key="1">
    <source>
        <dbReference type="ARBA" id="ARBA00022448"/>
    </source>
</evidence>
<feature type="transmembrane region" description="Helical" evidence="10">
    <location>
        <begin position="275"/>
        <end position="294"/>
    </location>
</feature>
<dbReference type="PANTHER" id="PTHR30578">
    <property type="entry name" value="ELECTRON TRANSPORT COMPLEX PROTEIN RNFD"/>
    <property type="match status" value="1"/>
</dbReference>
<dbReference type="HAMAP" id="MF_00462">
    <property type="entry name" value="RsxD_RnfD"/>
    <property type="match status" value="1"/>
</dbReference>
<keyword evidence="8 10" id="KW-1133">Transmembrane helix</keyword>
<sequence>MSEQTTRLHLAYGPHVRRGRSITQVMWLVNLALLPALLWAFFVFGWQAVGITLSAVAGCVVAEYAAGRIAHKPATVGDGSVVCTGILLAYTLPPGMPLWMPFVGGALGVFFAKTVFGGLGYNLFNVALVARAIMMATFPVAMTTTWVAPRFPDFGSAIDALTGATPLAQMKAAVGIAPDAFAGVPQDMDLWLSFLLGFRPGCIGEVSVLLIALGAAFLLWHRIIKLYIPLSVIAGAALMAVFSDLPLVYLLSGGLWLGAFFMATDYVTSPSTPKGQILFGLGIGVITGIIRNWGGYPEGICYAILLMNMLVPALEEWFPPKRVAPEAGAPS</sequence>
<evidence type="ECO:0000256" key="4">
    <source>
        <dbReference type="ARBA" id="ARBA00022643"/>
    </source>
</evidence>
<keyword evidence="6 10" id="KW-1278">Translocase</keyword>
<keyword evidence="2 10" id="KW-0597">Phosphoprotein</keyword>
<dbReference type="KEGG" id="tmb:Thimo_0233"/>
<dbReference type="EC" id="7.-.-.-" evidence="10"/>
<dbReference type="InterPro" id="IPR004338">
    <property type="entry name" value="NqrB/RnfD"/>
</dbReference>
<accession>L0GUQ9</accession>
<dbReference type="HOGENOM" id="CLU_042020_1_0_6"/>
<proteinExistence type="inferred from homology"/>
<dbReference type="InterPro" id="IPR011303">
    <property type="entry name" value="RnfD_bac"/>
</dbReference>
<dbReference type="Proteomes" id="UP000010816">
    <property type="component" value="Chromosome"/>
</dbReference>
<keyword evidence="7 10" id="KW-0249">Electron transport</keyword>
<dbReference type="OrthoDB" id="9776359at2"/>
<dbReference type="EMBL" id="CP003051">
    <property type="protein sequence ID" value="AGA89105.1"/>
    <property type="molecule type" value="Genomic_DNA"/>
</dbReference>
<keyword evidence="9 10" id="KW-0472">Membrane</keyword>
<evidence type="ECO:0000256" key="3">
    <source>
        <dbReference type="ARBA" id="ARBA00022630"/>
    </source>
</evidence>
<feature type="transmembrane region" description="Helical" evidence="10">
    <location>
        <begin position="226"/>
        <end position="242"/>
    </location>
</feature>
<evidence type="ECO:0000256" key="9">
    <source>
        <dbReference type="ARBA" id="ARBA00023136"/>
    </source>
</evidence>
<evidence type="ECO:0000256" key="7">
    <source>
        <dbReference type="ARBA" id="ARBA00022982"/>
    </source>
</evidence>
<dbReference type="NCBIfam" id="TIGR01946">
    <property type="entry name" value="rnfD"/>
    <property type="match status" value="1"/>
</dbReference>
<protein>
    <recommendedName>
        <fullName evidence="10">Ion-translocating oxidoreductase complex subunit D</fullName>
        <ecNumber evidence="10">7.-.-.-</ecNumber>
    </recommendedName>
    <alternativeName>
        <fullName evidence="10">Rnf electron transport complex subunit D</fullName>
    </alternativeName>
</protein>
<comment type="caution">
    <text evidence="10">Lacks conserved residue(s) required for the propagation of feature annotation.</text>
</comment>
<evidence type="ECO:0000256" key="5">
    <source>
        <dbReference type="ARBA" id="ARBA00022692"/>
    </source>
</evidence>
<feature type="transmembrane region" description="Helical" evidence="10">
    <location>
        <begin position="98"/>
        <end position="116"/>
    </location>
</feature>
<keyword evidence="3 10" id="KW-0285">Flavoprotein</keyword>
<feature type="modified residue" description="FMN phosphoryl threonine" evidence="10">
    <location>
        <position position="165"/>
    </location>
</feature>
<evidence type="ECO:0000313" key="12">
    <source>
        <dbReference type="Proteomes" id="UP000010816"/>
    </source>
</evidence>
<evidence type="ECO:0000256" key="10">
    <source>
        <dbReference type="HAMAP-Rule" id="MF_00462"/>
    </source>
</evidence>
<keyword evidence="10" id="KW-1003">Cell membrane</keyword>
<gene>
    <name evidence="10" type="primary">rnfD</name>
    <name evidence="11" type="ORF">Thimo_0233</name>
</gene>
<comment type="subcellular location">
    <subcellularLocation>
        <location evidence="10">Cell inner membrane</location>
        <topology evidence="10">Multi-pass membrane protein</topology>
    </subcellularLocation>
</comment>
<keyword evidence="12" id="KW-1185">Reference proteome</keyword>